<evidence type="ECO:0000256" key="5">
    <source>
        <dbReference type="ARBA" id="ARBA00022741"/>
    </source>
</evidence>
<keyword evidence="5" id="KW-0547">Nucleotide-binding</keyword>
<dbReference type="InterPro" id="IPR051535">
    <property type="entry name" value="Siderophore_ABC-ATPase"/>
</dbReference>
<evidence type="ECO:0000259" key="10">
    <source>
        <dbReference type="PROSITE" id="PS50893"/>
    </source>
</evidence>
<keyword evidence="7" id="KW-0408">Iron</keyword>
<dbReference type="InterPro" id="IPR027417">
    <property type="entry name" value="P-loop_NTPase"/>
</dbReference>
<keyword evidence="4" id="KW-0410">Iron transport</keyword>
<dbReference type="RefSeq" id="WP_003850046.1">
    <property type="nucleotide sequence ID" value="NZ_JADQUR010000005.1"/>
</dbReference>
<dbReference type="EMBL" id="LJXR01000022">
    <property type="protein sequence ID" value="OKY22044.1"/>
    <property type="molecule type" value="Genomic_DNA"/>
</dbReference>
<accession>A0AAX0J0K8</accession>
<dbReference type="GO" id="GO:0005524">
    <property type="term" value="F:ATP binding"/>
    <property type="evidence" value="ECO:0007669"/>
    <property type="project" value="UniProtKB-KW"/>
</dbReference>
<keyword evidence="9" id="KW-0472">Membrane</keyword>
<evidence type="ECO:0000313" key="11">
    <source>
        <dbReference type="EMBL" id="OKY22044.1"/>
    </source>
</evidence>
<dbReference type="PANTHER" id="PTHR42771:SF7">
    <property type="entry name" value="ABC-TYPE COBALAMIN_FE3+-SIDEROPHORES TRANSPORT SYSTEM, ATPASE COMPONENT"/>
    <property type="match status" value="1"/>
</dbReference>
<keyword evidence="3" id="KW-1003">Cell membrane</keyword>
<comment type="caution">
    <text evidence="11">The sequence shown here is derived from an EMBL/GenBank/DDBJ whole genome shotgun (WGS) entry which is preliminary data.</text>
</comment>
<dbReference type="PROSITE" id="PS50893">
    <property type="entry name" value="ABC_TRANSPORTER_2"/>
    <property type="match status" value="1"/>
</dbReference>
<evidence type="ECO:0000256" key="2">
    <source>
        <dbReference type="ARBA" id="ARBA00022448"/>
    </source>
</evidence>
<dbReference type="GO" id="GO:0005886">
    <property type="term" value="C:plasma membrane"/>
    <property type="evidence" value="ECO:0007669"/>
    <property type="project" value="UniProtKB-SubCell"/>
</dbReference>
<evidence type="ECO:0000313" key="12">
    <source>
        <dbReference type="Proteomes" id="UP000186159"/>
    </source>
</evidence>
<dbReference type="Pfam" id="PF00005">
    <property type="entry name" value="ABC_tran"/>
    <property type="match status" value="1"/>
</dbReference>
<feature type="domain" description="ABC transporter" evidence="10">
    <location>
        <begin position="3"/>
        <end position="235"/>
    </location>
</feature>
<dbReference type="PROSITE" id="PS00211">
    <property type="entry name" value="ABC_TRANSPORTER_1"/>
    <property type="match status" value="1"/>
</dbReference>
<comment type="subcellular location">
    <subcellularLocation>
        <location evidence="1">Cell membrane</location>
        <topology evidence="1">Peripheral membrane protein</topology>
    </subcellularLocation>
</comment>
<evidence type="ECO:0000256" key="9">
    <source>
        <dbReference type="ARBA" id="ARBA00023136"/>
    </source>
</evidence>
<dbReference type="SMART" id="SM00382">
    <property type="entry name" value="AAA"/>
    <property type="match status" value="1"/>
</dbReference>
<keyword evidence="6 11" id="KW-0067">ATP-binding</keyword>
<dbReference type="Proteomes" id="UP000186159">
    <property type="component" value="Unassembled WGS sequence"/>
</dbReference>
<organism evidence="11 12">
    <name type="scientific">Corynebacterium diphtheriae bv. gravis</name>
    <dbReference type="NCBI Taxonomy" id="1720349"/>
    <lineage>
        <taxon>Bacteria</taxon>
        <taxon>Bacillati</taxon>
        <taxon>Actinomycetota</taxon>
        <taxon>Actinomycetes</taxon>
        <taxon>Mycobacteriales</taxon>
        <taxon>Corynebacteriaceae</taxon>
        <taxon>Corynebacterium</taxon>
    </lineage>
</organism>
<reference evidence="11 12" key="1">
    <citation type="submission" date="2015-09" db="EMBL/GenBank/DDBJ databases">
        <title>Genome sequencing of Corynebacterium diphtheriae Bv. Gravis strain DSM 44123.</title>
        <authorList>
            <person name="Sangal V."/>
            <person name="Burkovski A."/>
        </authorList>
    </citation>
    <scope>NUCLEOTIDE SEQUENCE [LARGE SCALE GENOMIC DNA]</scope>
    <source>
        <strain evidence="11 12">DSM 44123</strain>
    </source>
</reference>
<proteinExistence type="predicted"/>
<name>A0AAX0J0K8_CORDP</name>
<keyword evidence="2" id="KW-0813">Transport</keyword>
<dbReference type="AlphaFoldDB" id="A0AAX0J0K8"/>
<dbReference type="CDD" id="cd03214">
    <property type="entry name" value="ABC_Iron-Siderophores_B12_Hemin"/>
    <property type="match status" value="1"/>
</dbReference>
<evidence type="ECO:0000256" key="4">
    <source>
        <dbReference type="ARBA" id="ARBA00022496"/>
    </source>
</evidence>
<sequence length="252" mass="26678">MSLSISDLRVSYGHGPRTRHILNGVSFGPVPLGTVTGLLGPNAAGKSTLIKAIAGLKATSGGTRTIMSKGAEVPHHELRNVVGYVPQDLLTSASLTAFESILVSARKGYDPLLSSGAVMERLGITALADRYVSELSGGQRQLVAVAQMLVRQPEVLLLDEPTSALDLRHQVELLKLLRAEVNSRDCLAVVALHDLNLAARYCDHLVVLSGGHVIAEGAPTQVLTSDLLEQVYGLRARVLDDAGVPVVCPVED</sequence>
<dbReference type="GO" id="GO:0006826">
    <property type="term" value="P:iron ion transport"/>
    <property type="evidence" value="ECO:0007669"/>
    <property type="project" value="UniProtKB-KW"/>
</dbReference>
<evidence type="ECO:0000256" key="8">
    <source>
        <dbReference type="ARBA" id="ARBA00023065"/>
    </source>
</evidence>
<evidence type="ECO:0000256" key="3">
    <source>
        <dbReference type="ARBA" id="ARBA00022475"/>
    </source>
</evidence>
<evidence type="ECO:0000256" key="7">
    <source>
        <dbReference type="ARBA" id="ARBA00023004"/>
    </source>
</evidence>
<dbReference type="InterPro" id="IPR003593">
    <property type="entry name" value="AAA+_ATPase"/>
</dbReference>
<dbReference type="InterPro" id="IPR003439">
    <property type="entry name" value="ABC_transporter-like_ATP-bd"/>
</dbReference>
<dbReference type="GO" id="GO:0016887">
    <property type="term" value="F:ATP hydrolysis activity"/>
    <property type="evidence" value="ECO:0007669"/>
    <property type="project" value="InterPro"/>
</dbReference>
<dbReference type="Gene3D" id="3.40.50.300">
    <property type="entry name" value="P-loop containing nucleotide triphosphate hydrolases"/>
    <property type="match status" value="1"/>
</dbReference>
<dbReference type="SUPFAM" id="SSF52540">
    <property type="entry name" value="P-loop containing nucleoside triphosphate hydrolases"/>
    <property type="match status" value="1"/>
</dbReference>
<dbReference type="PANTHER" id="PTHR42771">
    <property type="entry name" value="IRON(3+)-HYDROXAMATE IMPORT ATP-BINDING PROTEIN FHUC"/>
    <property type="match status" value="1"/>
</dbReference>
<evidence type="ECO:0000256" key="6">
    <source>
        <dbReference type="ARBA" id="ARBA00022840"/>
    </source>
</evidence>
<evidence type="ECO:0000256" key="1">
    <source>
        <dbReference type="ARBA" id="ARBA00004202"/>
    </source>
</evidence>
<dbReference type="InterPro" id="IPR017871">
    <property type="entry name" value="ABC_transporter-like_CS"/>
</dbReference>
<keyword evidence="8" id="KW-0406">Ion transport</keyword>
<dbReference type="GeneID" id="29422485"/>
<gene>
    <name evidence="11" type="ORF">AOT42_04180</name>
</gene>
<protein>
    <submittedName>
        <fullName evidence="11">ATP-binding protein</fullName>
    </submittedName>
</protein>